<organism evidence="4 5">
    <name type="scientific">Compostibacter hankyongensis</name>
    <dbReference type="NCBI Taxonomy" id="1007089"/>
    <lineage>
        <taxon>Bacteria</taxon>
        <taxon>Pseudomonadati</taxon>
        <taxon>Bacteroidota</taxon>
        <taxon>Chitinophagia</taxon>
        <taxon>Chitinophagales</taxon>
        <taxon>Chitinophagaceae</taxon>
        <taxon>Compostibacter</taxon>
    </lineage>
</organism>
<dbReference type="Proteomes" id="UP001501207">
    <property type="component" value="Unassembled WGS sequence"/>
</dbReference>
<evidence type="ECO:0000313" key="5">
    <source>
        <dbReference type="Proteomes" id="UP001501207"/>
    </source>
</evidence>
<keyword evidence="5" id="KW-1185">Reference proteome</keyword>
<protein>
    <submittedName>
        <fullName evidence="4">TOBE domain-containing protein</fullName>
    </submittedName>
</protein>
<dbReference type="Gene3D" id="2.40.50.100">
    <property type="match status" value="2"/>
</dbReference>
<dbReference type="Pfam" id="PF03459">
    <property type="entry name" value="TOBE"/>
    <property type="match status" value="2"/>
</dbReference>
<gene>
    <name evidence="4" type="ORF">GCM10023143_12650</name>
</gene>
<comment type="caution">
    <text evidence="4">The sequence shown here is derived from an EMBL/GenBank/DDBJ whole genome shotgun (WGS) entry which is preliminary data.</text>
</comment>
<dbReference type="InterPro" id="IPR005116">
    <property type="entry name" value="Transp-assoc_OB_typ1"/>
</dbReference>
<dbReference type="InterPro" id="IPR008995">
    <property type="entry name" value="Mo/tungstate-bd_C_term_dom"/>
</dbReference>
<sequence>MKGILKECYAGKARTSWSRGRYQINNHNRDTLNSLKGTITAVETEEGISLVTVDAGGILLSALVIDTPETAAYLVTGTPVFAVFKETEISIGKNLSGGLSLRNRIPAVITAITGGKILSSITLDVNGHTLCSVITTRSAVALGLSVGERVEGLVKTTEVSLMQTAA</sequence>
<keyword evidence="1 2" id="KW-0500">Molybdenum</keyword>
<evidence type="ECO:0000259" key="3">
    <source>
        <dbReference type="PROSITE" id="PS51866"/>
    </source>
</evidence>
<dbReference type="EMBL" id="BAABFN010000002">
    <property type="protein sequence ID" value="GAA4306606.1"/>
    <property type="molecule type" value="Genomic_DNA"/>
</dbReference>
<feature type="domain" description="Mop" evidence="3">
    <location>
        <begin position="98"/>
        <end position="163"/>
    </location>
</feature>
<evidence type="ECO:0000313" key="4">
    <source>
        <dbReference type="EMBL" id="GAA4306606.1"/>
    </source>
</evidence>
<dbReference type="PROSITE" id="PS51866">
    <property type="entry name" value="MOP"/>
    <property type="match status" value="1"/>
</dbReference>
<dbReference type="SUPFAM" id="SSF50331">
    <property type="entry name" value="MOP-like"/>
    <property type="match status" value="1"/>
</dbReference>
<evidence type="ECO:0000256" key="2">
    <source>
        <dbReference type="PROSITE-ProRule" id="PRU01213"/>
    </source>
</evidence>
<proteinExistence type="predicted"/>
<evidence type="ECO:0000256" key="1">
    <source>
        <dbReference type="ARBA" id="ARBA00022505"/>
    </source>
</evidence>
<reference evidence="5" key="1">
    <citation type="journal article" date="2019" name="Int. J. Syst. Evol. Microbiol.">
        <title>The Global Catalogue of Microorganisms (GCM) 10K type strain sequencing project: providing services to taxonomists for standard genome sequencing and annotation.</title>
        <authorList>
            <consortium name="The Broad Institute Genomics Platform"/>
            <consortium name="The Broad Institute Genome Sequencing Center for Infectious Disease"/>
            <person name="Wu L."/>
            <person name="Ma J."/>
        </authorList>
    </citation>
    <scope>NUCLEOTIDE SEQUENCE [LARGE SCALE GENOMIC DNA]</scope>
    <source>
        <strain evidence="5">JCM 17664</strain>
    </source>
</reference>
<accession>A0ABP8FLL5</accession>
<dbReference type="InterPro" id="IPR004606">
    <property type="entry name" value="Mop_domain"/>
</dbReference>
<name>A0ABP8FLL5_9BACT</name>